<dbReference type="InterPro" id="IPR011047">
    <property type="entry name" value="Quinoprotein_ADH-like_sf"/>
</dbReference>
<comment type="subcellular location">
    <subcellularLocation>
        <location evidence="1">Nucleus</location>
        <location evidence="1">Nucleolus</location>
    </subcellularLocation>
</comment>
<organism evidence="9 10">
    <name type="scientific">Chlorella vulgaris</name>
    <name type="common">Green alga</name>
    <dbReference type="NCBI Taxonomy" id="3077"/>
    <lineage>
        <taxon>Eukaryota</taxon>
        <taxon>Viridiplantae</taxon>
        <taxon>Chlorophyta</taxon>
        <taxon>core chlorophytes</taxon>
        <taxon>Trebouxiophyceae</taxon>
        <taxon>Chlorellales</taxon>
        <taxon>Chlorellaceae</taxon>
        <taxon>Chlorella clade</taxon>
        <taxon>Chlorella</taxon>
    </lineage>
</organism>
<comment type="caution">
    <text evidence="9">The sequence shown here is derived from an EMBL/GenBank/DDBJ whole genome shotgun (WGS) entry which is preliminary data.</text>
</comment>
<evidence type="ECO:0000256" key="3">
    <source>
        <dbReference type="ARBA" id="ARBA00022552"/>
    </source>
</evidence>
<reference evidence="9" key="2">
    <citation type="submission" date="2020-11" db="EMBL/GenBank/DDBJ databases">
        <authorList>
            <person name="Cecchin M."/>
            <person name="Marcolungo L."/>
            <person name="Rossato M."/>
            <person name="Girolomoni L."/>
            <person name="Cosentino E."/>
            <person name="Cuine S."/>
            <person name="Li-Beisson Y."/>
            <person name="Delledonne M."/>
            <person name="Ballottari M."/>
        </authorList>
    </citation>
    <scope>NUCLEOTIDE SEQUENCE</scope>
    <source>
        <strain evidence="9">211/11P</strain>
        <tissue evidence="9">Whole cell</tissue>
    </source>
</reference>
<accession>A0A9D4TU07</accession>
<dbReference type="AlphaFoldDB" id="A0A9D4TU07"/>
<dbReference type="SUPFAM" id="SSF101908">
    <property type="entry name" value="Putative isomerase YbhE"/>
    <property type="match status" value="1"/>
</dbReference>
<dbReference type="InterPro" id="IPR015943">
    <property type="entry name" value="WD40/YVTN_repeat-like_dom_sf"/>
</dbReference>
<keyword evidence="10" id="KW-1185">Reference proteome</keyword>
<evidence type="ECO:0000256" key="4">
    <source>
        <dbReference type="ARBA" id="ARBA00022574"/>
    </source>
</evidence>
<dbReference type="SMART" id="SM00320">
    <property type="entry name" value="WD40"/>
    <property type="match status" value="4"/>
</dbReference>
<evidence type="ECO:0000313" key="9">
    <source>
        <dbReference type="EMBL" id="KAI3434504.1"/>
    </source>
</evidence>
<dbReference type="GO" id="GO:0032040">
    <property type="term" value="C:small-subunit processome"/>
    <property type="evidence" value="ECO:0007669"/>
    <property type="project" value="InterPro"/>
</dbReference>
<keyword evidence="6" id="KW-0804">Transcription</keyword>
<reference evidence="9" key="1">
    <citation type="journal article" date="2019" name="Plant J.">
        <title>Chlorella vulgaris genome assembly and annotation reveals the molecular basis for metabolic acclimation to high light conditions.</title>
        <authorList>
            <person name="Cecchin M."/>
            <person name="Marcolungo L."/>
            <person name="Rossato M."/>
            <person name="Girolomoni L."/>
            <person name="Cosentino E."/>
            <person name="Cuine S."/>
            <person name="Li-Beisson Y."/>
            <person name="Delledonne M."/>
            <person name="Ballottari M."/>
        </authorList>
    </citation>
    <scope>NUCLEOTIDE SEQUENCE</scope>
    <source>
        <strain evidence="9">211/11P</strain>
    </source>
</reference>
<keyword evidence="4 8" id="KW-0853">WD repeat</keyword>
<dbReference type="GO" id="GO:0003723">
    <property type="term" value="F:RNA binding"/>
    <property type="evidence" value="ECO:0007669"/>
    <property type="project" value="InterPro"/>
</dbReference>
<dbReference type="PROSITE" id="PS50294">
    <property type="entry name" value="WD_REPEATS_REGION"/>
    <property type="match status" value="1"/>
</dbReference>
<dbReference type="Pfam" id="PF00400">
    <property type="entry name" value="WD40"/>
    <property type="match status" value="2"/>
</dbReference>
<gene>
    <name evidence="9" type="ORF">D9Q98_002578</name>
</gene>
<dbReference type="InterPro" id="IPR053826">
    <property type="entry name" value="WDR75"/>
</dbReference>
<dbReference type="GO" id="GO:2000234">
    <property type="term" value="P:positive regulation of rRNA processing"/>
    <property type="evidence" value="ECO:0007669"/>
    <property type="project" value="TreeGrafter"/>
</dbReference>
<keyword evidence="7" id="KW-0539">Nucleus</keyword>
<dbReference type="SUPFAM" id="SSF50998">
    <property type="entry name" value="Quinoprotein alcohol dehydrogenase-like"/>
    <property type="match status" value="1"/>
</dbReference>
<sequence length="704" mass="74627">MRQPSAASQFQEAAPLWRLKMRRTSASLYTACQDGTITLWNLSTLSVAKQWNLESPICSLQVQDDTAYVSCHWRERRAGRLLAYNLAAHTAMSTRVKLSSASQLVISACGQLLASINRHTATVWQATSFPHHPLIVTHTKPLTCAALSDTGDTLAVGDATGRIVVWHGIRAAVQLGLPAPGCAHPAQQAAPGRPLVPNTTAHWHAGPVCCLAFTPGDTFLLSGGQEGVVVLWDIPSARRTYLPRLGSSLCHLATCINGPGRVAISLADNSVQLVDLGALRVERSVCGVFCDYAVPADSCTLVQPGTGFLTLAHKGTTLQYFDAARNTHVACHKLRSRVTPFTAAREVLVSRIAPTHIVFSRTGEMLVTVEQSPTAHSCTSAGYSKQELASVLRVWFCRQVPAPSCMLSVASEAGTFSIADAVKVLTVHPDRPLVTVALGDGSITSYEVGAFGGVEHKVPVDFCGIHAHALAYSADGSVLAVGATASCPIMLLDADAHRTLAALPPVTKAACPLPIQRLSFLADKIHLAAQWHGGVAVYSMLTAGLSWVCQLSATLMAADAHSARFVMGAQAGMLFVFEPIGPVNQGFTLSGGHSSCIRAARFLEPNCLARQGDPHNANPLVVLNDVQQFAIVVAIQRVDISIELDQPAAVQTCALDRKGVDSPKGSRSLLADVAVAEDLQATASHLLPAVEDICPMLLARLLVA</sequence>
<evidence type="ECO:0000313" key="10">
    <source>
        <dbReference type="Proteomes" id="UP001055712"/>
    </source>
</evidence>
<evidence type="ECO:0000256" key="6">
    <source>
        <dbReference type="ARBA" id="ARBA00023163"/>
    </source>
</evidence>
<keyword evidence="3" id="KW-0698">rRNA processing</keyword>
<name>A0A9D4TU07_CHLVU</name>
<dbReference type="Proteomes" id="UP001055712">
    <property type="component" value="Unassembled WGS sequence"/>
</dbReference>
<keyword evidence="2" id="KW-0690">Ribosome biogenesis</keyword>
<evidence type="ECO:0000256" key="7">
    <source>
        <dbReference type="ARBA" id="ARBA00023242"/>
    </source>
</evidence>
<dbReference type="PANTHER" id="PTHR44215:SF1">
    <property type="entry name" value="WD REPEAT-CONTAINING PROTEIN 75"/>
    <property type="match status" value="1"/>
</dbReference>
<dbReference type="OrthoDB" id="508917at2759"/>
<proteinExistence type="predicted"/>
<dbReference type="InterPro" id="IPR001680">
    <property type="entry name" value="WD40_rpt"/>
</dbReference>
<dbReference type="EMBL" id="SIDB01000003">
    <property type="protein sequence ID" value="KAI3434504.1"/>
    <property type="molecule type" value="Genomic_DNA"/>
</dbReference>
<keyword evidence="5" id="KW-0677">Repeat</keyword>
<evidence type="ECO:0000256" key="2">
    <source>
        <dbReference type="ARBA" id="ARBA00022517"/>
    </source>
</evidence>
<evidence type="ECO:0000256" key="5">
    <source>
        <dbReference type="ARBA" id="ARBA00022737"/>
    </source>
</evidence>
<dbReference type="GO" id="GO:0006364">
    <property type="term" value="P:rRNA processing"/>
    <property type="evidence" value="ECO:0007669"/>
    <property type="project" value="UniProtKB-KW"/>
</dbReference>
<protein>
    <submittedName>
        <fullName evidence="9">Uncharacterized protein</fullName>
    </submittedName>
</protein>
<evidence type="ECO:0000256" key="1">
    <source>
        <dbReference type="ARBA" id="ARBA00004604"/>
    </source>
</evidence>
<evidence type="ECO:0000256" key="8">
    <source>
        <dbReference type="PROSITE-ProRule" id="PRU00221"/>
    </source>
</evidence>
<dbReference type="Gene3D" id="2.130.10.10">
    <property type="entry name" value="YVTN repeat-like/Quinoprotein amine dehydrogenase"/>
    <property type="match status" value="2"/>
</dbReference>
<dbReference type="GO" id="GO:0045943">
    <property type="term" value="P:positive regulation of transcription by RNA polymerase I"/>
    <property type="evidence" value="ECO:0007669"/>
    <property type="project" value="InterPro"/>
</dbReference>
<feature type="repeat" description="WD" evidence="8">
    <location>
        <begin position="201"/>
        <end position="242"/>
    </location>
</feature>
<dbReference type="PROSITE" id="PS50082">
    <property type="entry name" value="WD_REPEATS_2"/>
    <property type="match status" value="1"/>
</dbReference>
<dbReference type="PANTHER" id="PTHR44215">
    <property type="entry name" value="WD REPEAT-CONTAINING PROTEIN 75"/>
    <property type="match status" value="1"/>
</dbReference>